<dbReference type="PRINTS" id="PR00111">
    <property type="entry name" value="ABHYDROLASE"/>
</dbReference>
<reference evidence="3 4" key="1">
    <citation type="journal article" date="2019" name="Int. J. Syst. Evol. Microbiol.">
        <title>The Global Catalogue of Microorganisms (GCM) 10K type strain sequencing project: providing services to taxonomists for standard genome sequencing and annotation.</title>
        <authorList>
            <consortium name="The Broad Institute Genomics Platform"/>
            <consortium name="The Broad Institute Genome Sequencing Center for Infectious Disease"/>
            <person name="Wu L."/>
            <person name="Ma J."/>
        </authorList>
    </citation>
    <scope>NUCLEOTIDE SEQUENCE [LARGE SCALE GENOMIC DNA]</scope>
    <source>
        <strain evidence="3 4">CGMCC 1.12543</strain>
    </source>
</reference>
<dbReference type="GO" id="GO:0016787">
    <property type="term" value="F:hydrolase activity"/>
    <property type="evidence" value="ECO:0007669"/>
    <property type="project" value="UniProtKB-KW"/>
</dbReference>
<dbReference type="Pfam" id="PF12697">
    <property type="entry name" value="Abhydrolase_6"/>
    <property type="match status" value="1"/>
</dbReference>
<sequence length="256" mass="27273">MEQVDHDGRTTAYRQTSFGGGVPTLYVHGSGAGHSVWVHQYGQRGFDGPSVALDLSGHGESDDVDTAAGPETMAAYAADVVAVARETGARVLVGNSLGGAVALTVALDTDLELDGLVLTGTGAKLGVHEELQTMLAEEFDAAVETLHGPDMLFHDADDETRSASMASMETTGRAVTERDFLTCDAFDVRDRLDEVTVPTLALTGEHDRLTPVSFHEYLAEELPDCTLETVEDAAHLSMLERPDAWNDAVGPFLGER</sequence>
<keyword evidence="1 3" id="KW-0378">Hydrolase</keyword>
<dbReference type="AlphaFoldDB" id="A0ABD5RR06"/>
<gene>
    <name evidence="3" type="ORF">ACFPYI_16085</name>
</gene>
<dbReference type="InterPro" id="IPR050266">
    <property type="entry name" value="AB_hydrolase_sf"/>
</dbReference>
<dbReference type="InterPro" id="IPR029058">
    <property type="entry name" value="AB_hydrolase_fold"/>
</dbReference>
<proteinExistence type="predicted"/>
<comment type="caution">
    <text evidence="3">The sequence shown here is derived from an EMBL/GenBank/DDBJ whole genome shotgun (WGS) entry which is preliminary data.</text>
</comment>
<dbReference type="PANTHER" id="PTHR43798:SF31">
    <property type="entry name" value="AB HYDROLASE SUPERFAMILY PROTEIN YCLE"/>
    <property type="match status" value="1"/>
</dbReference>
<dbReference type="InterPro" id="IPR000073">
    <property type="entry name" value="AB_hydrolase_1"/>
</dbReference>
<dbReference type="Proteomes" id="UP001596099">
    <property type="component" value="Unassembled WGS sequence"/>
</dbReference>
<dbReference type="RefSeq" id="WP_247416760.1">
    <property type="nucleotide sequence ID" value="NZ_JALLGW010000001.1"/>
</dbReference>
<organism evidence="3 4">
    <name type="scientific">Halomarina salina</name>
    <dbReference type="NCBI Taxonomy" id="1872699"/>
    <lineage>
        <taxon>Archaea</taxon>
        <taxon>Methanobacteriati</taxon>
        <taxon>Methanobacteriota</taxon>
        <taxon>Stenosarchaea group</taxon>
        <taxon>Halobacteria</taxon>
        <taxon>Halobacteriales</taxon>
        <taxon>Natronomonadaceae</taxon>
        <taxon>Halomarina</taxon>
    </lineage>
</organism>
<name>A0ABD5RR06_9EURY</name>
<dbReference type="PANTHER" id="PTHR43798">
    <property type="entry name" value="MONOACYLGLYCEROL LIPASE"/>
    <property type="match status" value="1"/>
</dbReference>
<dbReference type="EMBL" id="JBHSQH010000001">
    <property type="protein sequence ID" value="MFC5972857.1"/>
    <property type="molecule type" value="Genomic_DNA"/>
</dbReference>
<evidence type="ECO:0000256" key="1">
    <source>
        <dbReference type="ARBA" id="ARBA00022801"/>
    </source>
</evidence>
<feature type="domain" description="AB hydrolase-1" evidence="2">
    <location>
        <begin position="26"/>
        <end position="248"/>
    </location>
</feature>
<evidence type="ECO:0000313" key="4">
    <source>
        <dbReference type="Proteomes" id="UP001596099"/>
    </source>
</evidence>
<protein>
    <submittedName>
        <fullName evidence="3">Alpha/beta fold hydrolase</fullName>
    </submittedName>
</protein>
<evidence type="ECO:0000259" key="2">
    <source>
        <dbReference type="Pfam" id="PF12697"/>
    </source>
</evidence>
<evidence type="ECO:0000313" key="3">
    <source>
        <dbReference type="EMBL" id="MFC5972857.1"/>
    </source>
</evidence>
<accession>A0ABD5RR06</accession>
<dbReference type="Gene3D" id="3.40.50.1820">
    <property type="entry name" value="alpha/beta hydrolase"/>
    <property type="match status" value="1"/>
</dbReference>
<dbReference type="SUPFAM" id="SSF53474">
    <property type="entry name" value="alpha/beta-Hydrolases"/>
    <property type="match status" value="1"/>
</dbReference>
<keyword evidence="4" id="KW-1185">Reference proteome</keyword>